<comment type="caution">
    <text evidence="2">The sequence shown here is derived from an EMBL/GenBank/DDBJ whole genome shotgun (WGS) entry which is preliminary data.</text>
</comment>
<evidence type="ECO:0000259" key="1">
    <source>
        <dbReference type="Pfam" id="PF12804"/>
    </source>
</evidence>
<dbReference type="Proteomes" id="UP000602198">
    <property type="component" value="Unassembled WGS sequence"/>
</dbReference>
<dbReference type="GO" id="GO:0016740">
    <property type="term" value="F:transferase activity"/>
    <property type="evidence" value="ECO:0007669"/>
    <property type="project" value="UniProtKB-KW"/>
</dbReference>
<feature type="domain" description="MobA-like NTP transferase" evidence="1">
    <location>
        <begin position="8"/>
        <end position="219"/>
    </location>
</feature>
<reference evidence="2 3" key="1">
    <citation type="submission" date="2021-01" db="EMBL/GenBank/DDBJ databases">
        <title>WGS of actinomycetes isolated from Thailand.</title>
        <authorList>
            <person name="Thawai C."/>
        </authorList>
    </citation>
    <scope>NUCLEOTIDE SEQUENCE [LARGE SCALE GENOMIC DNA]</scope>
    <source>
        <strain evidence="2 3">LPG 2</strain>
    </source>
</reference>
<protein>
    <submittedName>
        <fullName evidence="2">NTP transferase domain-containing protein</fullName>
    </submittedName>
</protein>
<dbReference type="EMBL" id="JAERRJ010000005">
    <property type="protein sequence ID" value="MBL1075798.1"/>
    <property type="molecule type" value="Genomic_DNA"/>
</dbReference>
<organism evidence="2 3">
    <name type="scientific">Nocardia acididurans</name>
    <dbReference type="NCBI Taxonomy" id="2802282"/>
    <lineage>
        <taxon>Bacteria</taxon>
        <taxon>Bacillati</taxon>
        <taxon>Actinomycetota</taxon>
        <taxon>Actinomycetes</taxon>
        <taxon>Mycobacteriales</taxon>
        <taxon>Nocardiaceae</taxon>
        <taxon>Nocardia</taxon>
    </lineage>
</organism>
<dbReference type="Pfam" id="PF12804">
    <property type="entry name" value="NTP_transf_3"/>
    <property type="match status" value="1"/>
</dbReference>
<dbReference type="PANTHER" id="PTHR43777">
    <property type="entry name" value="MOLYBDENUM COFACTOR CYTIDYLYLTRANSFERASE"/>
    <property type="match status" value="1"/>
</dbReference>
<keyword evidence="3" id="KW-1185">Reference proteome</keyword>
<dbReference type="Gene3D" id="3.90.550.10">
    <property type="entry name" value="Spore Coat Polysaccharide Biosynthesis Protein SpsA, Chain A"/>
    <property type="match status" value="1"/>
</dbReference>
<dbReference type="RefSeq" id="WP_201948186.1">
    <property type="nucleotide sequence ID" value="NZ_JAERRJ010000005.1"/>
</dbReference>
<dbReference type="SUPFAM" id="SSF53448">
    <property type="entry name" value="Nucleotide-diphospho-sugar transferases"/>
    <property type="match status" value="1"/>
</dbReference>
<dbReference type="InterPro" id="IPR025877">
    <property type="entry name" value="MobA-like_NTP_Trfase"/>
</dbReference>
<accession>A0ABS1M565</accession>
<name>A0ABS1M565_9NOCA</name>
<dbReference type="InterPro" id="IPR029044">
    <property type="entry name" value="Nucleotide-diphossugar_trans"/>
</dbReference>
<dbReference type="PANTHER" id="PTHR43777:SF1">
    <property type="entry name" value="MOLYBDENUM COFACTOR CYTIDYLYLTRANSFERASE"/>
    <property type="match status" value="1"/>
</dbReference>
<proteinExistence type="predicted"/>
<gene>
    <name evidence="2" type="ORF">JK358_15485</name>
</gene>
<evidence type="ECO:0000313" key="3">
    <source>
        <dbReference type="Proteomes" id="UP000602198"/>
    </source>
</evidence>
<evidence type="ECO:0000313" key="2">
    <source>
        <dbReference type="EMBL" id="MBL1075798.1"/>
    </source>
</evidence>
<keyword evidence="2" id="KW-0808">Transferase</keyword>
<sequence>MIRERCDGIVLAAGAGTRYGMPKVLAQNGSWLRTAVAALRDGGCDRVYVVLGATGPAQPQPAGSTARWLVSQTPRIELPEGVRPVWAADWATGLSASFRAGLAAVSAGGTLISEVATRTAPARKNSTGIIDMGITSARSFGVGASPADYVAIMPVDTPDVGGEVVARVVAAARASAGGLARAVFRGMPGHPVVLGRGHWAGVVAGAAGNSGAGTYLRERADMVCVTCDDLATGIDWDYPGGGTR</sequence>